<reference evidence="2 3" key="1">
    <citation type="submission" date="2014-06" db="EMBL/GenBank/DDBJ databases">
        <title>Evolutionary Origins and Diversification of the Mycorrhizal Mutualists.</title>
        <authorList>
            <consortium name="DOE Joint Genome Institute"/>
            <consortium name="Mycorrhizal Genomics Consortium"/>
            <person name="Kohler A."/>
            <person name="Kuo A."/>
            <person name="Nagy L.G."/>
            <person name="Floudas D."/>
            <person name="Copeland A."/>
            <person name="Barry K.W."/>
            <person name="Cichocki N."/>
            <person name="Veneault-Fourrey C."/>
            <person name="LaButti K."/>
            <person name="Lindquist E.A."/>
            <person name="Lipzen A."/>
            <person name="Lundell T."/>
            <person name="Morin E."/>
            <person name="Murat C."/>
            <person name="Riley R."/>
            <person name="Ohm R."/>
            <person name="Sun H."/>
            <person name="Tunlid A."/>
            <person name="Henrissat B."/>
            <person name="Grigoriev I.V."/>
            <person name="Hibbett D.S."/>
            <person name="Martin F."/>
        </authorList>
    </citation>
    <scope>NUCLEOTIDE SEQUENCE [LARGE SCALE GENOMIC DNA]</scope>
    <source>
        <strain evidence="2 3">FD-325 SS-3</strain>
    </source>
</reference>
<dbReference type="EMBL" id="KN832570">
    <property type="protein sequence ID" value="KII84687.1"/>
    <property type="molecule type" value="Genomic_DNA"/>
</dbReference>
<organism evidence="2 3">
    <name type="scientific">Plicaturopsis crispa FD-325 SS-3</name>
    <dbReference type="NCBI Taxonomy" id="944288"/>
    <lineage>
        <taxon>Eukaryota</taxon>
        <taxon>Fungi</taxon>
        <taxon>Dikarya</taxon>
        <taxon>Basidiomycota</taxon>
        <taxon>Agaricomycotina</taxon>
        <taxon>Agaricomycetes</taxon>
        <taxon>Agaricomycetidae</taxon>
        <taxon>Amylocorticiales</taxon>
        <taxon>Amylocorticiaceae</taxon>
        <taxon>Plicatura</taxon>
        <taxon>Plicaturopsis crispa</taxon>
    </lineage>
</organism>
<evidence type="ECO:0000313" key="3">
    <source>
        <dbReference type="Proteomes" id="UP000053263"/>
    </source>
</evidence>
<evidence type="ECO:0000313" key="2">
    <source>
        <dbReference type="EMBL" id="KII84687.1"/>
    </source>
</evidence>
<protein>
    <submittedName>
        <fullName evidence="2">Uncharacterized protein</fullName>
    </submittedName>
</protein>
<sequence>MPIYPAHLHTDNGPTHRYIRPPAPPTCRQPMSARASATHAPMHASAVPTPASASATAAALTDANPPAPTARPHMRPPARIGVRTASACVRTRFCDVVGALRKGGVPADILFGGGCARPRVSSDHAHTCIGTHRRIYGTHRLAHLQSTRALAHRHRHPHAPHVYHWR</sequence>
<feature type="compositionally biased region" description="Low complexity" evidence="1">
    <location>
        <begin position="44"/>
        <end position="64"/>
    </location>
</feature>
<dbReference type="HOGENOM" id="CLU_1603431_0_0_1"/>
<name>A0A0C9SRI2_PLICR</name>
<dbReference type="AlphaFoldDB" id="A0A0C9SRI2"/>
<evidence type="ECO:0000256" key="1">
    <source>
        <dbReference type="SAM" id="MobiDB-lite"/>
    </source>
</evidence>
<accession>A0A0C9SRI2</accession>
<keyword evidence="3" id="KW-1185">Reference proteome</keyword>
<feature type="region of interest" description="Disordered" evidence="1">
    <location>
        <begin position="1"/>
        <end position="77"/>
    </location>
</feature>
<gene>
    <name evidence="2" type="ORF">PLICRDRAFT_179489</name>
</gene>
<proteinExistence type="predicted"/>
<dbReference type="Proteomes" id="UP000053263">
    <property type="component" value="Unassembled WGS sequence"/>
</dbReference>